<protein>
    <recommendedName>
        <fullName evidence="9">Protein kinase domain-containing protein</fullName>
    </recommendedName>
</protein>
<dbReference type="Gene3D" id="1.10.510.10">
    <property type="entry name" value="Transferase(Phosphotransferase) domain 1"/>
    <property type="match status" value="1"/>
</dbReference>
<dbReference type="PANTHER" id="PTHR48053:SF159">
    <property type="entry name" value="PROTEIN KINASE DOMAIN-CONTAINING PROTEIN"/>
    <property type="match status" value="1"/>
</dbReference>
<comment type="subcellular location">
    <subcellularLocation>
        <location evidence="1">Membrane</location>
        <topology evidence="1">Single-pass type I membrane protein</topology>
    </subcellularLocation>
</comment>
<proteinExistence type="predicted"/>
<gene>
    <name evidence="10" type="ORF">M0R45_037522</name>
</gene>
<name>A0AAW1W2F0_RUBAR</name>
<reference evidence="10 11" key="1">
    <citation type="journal article" date="2023" name="G3 (Bethesda)">
        <title>A chromosome-length genome assembly and annotation of blackberry (Rubus argutus, cv. 'Hillquist').</title>
        <authorList>
            <person name="Bruna T."/>
            <person name="Aryal R."/>
            <person name="Dudchenko O."/>
            <person name="Sargent D.J."/>
            <person name="Mead D."/>
            <person name="Buti M."/>
            <person name="Cavallini A."/>
            <person name="Hytonen T."/>
            <person name="Andres J."/>
            <person name="Pham M."/>
            <person name="Weisz D."/>
            <person name="Mascagni F."/>
            <person name="Usai G."/>
            <person name="Natali L."/>
            <person name="Bassil N."/>
            <person name="Fernandez G.E."/>
            <person name="Lomsadze A."/>
            <person name="Armour M."/>
            <person name="Olukolu B."/>
            <person name="Poorten T."/>
            <person name="Britton C."/>
            <person name="Davik J."/>
            <person name="Ashrafi H."/>
            <person name="Aiden E.L."/>
            <person name="Borodovsky M."/>
            <person name="Worthington M."/>
        </authorList>
    </citation>
    <scope>NUCLEOTIDE SEQUENCE [LARGE SCALE GENOMIC DNA]</scope>
    <source>
        <strain evidence="10">PI 553951</strain>
    </source>
</reference>
<dbReference type="FunFam" id="3.80.10.10:FF:000383">
    <property type="entry name" value="Leucine-rich repeat receptor protein kinase EMS1"/>
    <property type="match status" value="1"/>
</dbReference>
<dbReference type="Gene3D" id="3.80.10.10">
    <property type="entry name" value="Ribonuclease Inhibitor"/>
    <property type="match status" value="2"/>
</dbReference>
<sequence length="357" mass="39162">MIPSSFYNISSMNSFSFTANKFKGNIPPAIGLNMPNLREIYLGTNEFFGQIPSSFSNSSQLQIIEIGENNFVGKVPTSLGSLRDLQLLRLSSNNLGSNSSNDLGFITSLTNCSRLERLGLAENNFGGDLPISVANLSTQLTRLYIAYNQISGMIPASLANLNNLMVLSMQDNLFRGDFGLAKLISTTIESSQTQSSTIGIKGTIGYAAPEYASGVEPSRQGDVYSYGILVLQMFTKRRPTDEMFKDGLNLHNFVKMAISAGRVEQIVDPALITTVEAELAPAVTENEVKYMESEAEEDNENLSKMNAYVCKCILPILKIGLACSEELPKNRMCMEDVIRDLHRIPNAFNGVEIRCEG</sequence>
<evidence type="ECO:0000313" key="11">
    <source>
        <dbReference type="Proteomes" id="UP001457282"/>
    </source>
</evidence>
<keyword evidence="8" id="KW-0675">Receptor</keyword>
<keyword evidence="5" id="KW-0677">Repeat</keyword>
<dbReference type="Pfam" id="PF00069">
    <property type="entry name" value="Pkinase"/>
    <property type="match status" value="1"/>
</dbReference>
<keyword evidence="7" id="KW-0472">Membrane</keyword>
<comment type="caution">
    <text evidence="10">The sequence shown here is derived from an EMBL/GenBank/DDBJ whole genome shotgun (WGS) entry which is preliminary data.</text>
</comment>
<keyword evidence="3" id="KW-0812">Transmembrane</keyword>
<keyword evidence="6" id="KW-1133">Transmembrane helix</keyword>
<feature type="domain" description="Protein kinase" evidence="9">
    <location>
        <begin position="1"/>
        <end position="345"/>
    </location>
</feature>
<evidence type="ECO:0000256" key="5">
    <source>
        <dbReference type="ARBA" id="ARBA00022737"/>
    </source>
</evidence>
<accession>A0AAW1W2F0</accession>
<dbReference type="SUPFAM" id="SSF52058">
    <property type="entry name" value="L domain-like"/>
    <property type="match status" value="1"/>
</dbReference>
<evidence type="ECO:0000313" key="10">
    <source>
        <dbReference type="EMBL" id="KAK9913713.1"/>
    </source>
</evidence>
<dbReference type="AlphaFoldDB" id="A0AAW1W2F0"/>
<dbReference type="InterPro" id="IPR001611">
    <property type="entry name" value="Leu-rich_rpt"/>
</dbReference>
<evidence type="ECO:0000256" key="6">
    <source>
        <dbReference type="ARBA" id="ARBA00022989"/>
    </source>
</evidence>
<evidence type="ECO:0000256" key="8">
    <source>
        <dbReference type="ARBA" id="ARBA00023170"/>
    </source>
</evidence>
<dbReference type="EMBL" id="JBEDUW010000007">
    <property type="protein sequence ID" value="KAK9913713.1"/>
    <property type="molecule type" value="Genomic_DNA"/>
</dbReference>
<dbReference type="GO" id="GO:0005524">
    <property type="term" value="F:ATP binding"/>
    <property type="evidence" value="ECO:0007669"/>
    <property type="project" value="InterPro"/>
</dbReference>
<organism evidence="10 11">
    <name type="scientific">Rubus argutus</name>
    <name type="common">Southern blackberry</name>
    <dbReference type="NCBI Taxonomy" id="59490"/>
    <lineage>
        <taxon>Eukaryota</taxon>
        <taxon>Viridiplantae</taxon>
        <taxon>Streptophyta</taxon>
        <taxon>Embryophyta</taxon>
        <taxon>Tracheophyta</taxon>
        <taxon>Spermatophyta</taxon>
        <taxon>Magnoliopsida</taxon>
        <taxon>eudicotyledons</taxon>
        <taxon>Gunneridae</taxon>
        <taxon>Pentapetalae</taxon>
        <taxon>rosids</taxon>
        <taxon>fabids</taxon>
        <taxon>Rosales</taxon>
        <taxon>Rosaceae</taxon>
        <taxon>Rosoideae</taxon>
        <taxon>Rosoideae incertae sedis</taxon>
        <taxon>Rubus</taxon>
    </lineage>
</organism>
<dbReference type="Pfam" id="PF00560">
    <property type="entry name" value="LRR_1"/>
    <property type="match status" value="1"/>
</dbReference>
<evidence type="ECO:0000256" key="4">
    <source>
        <dbReference type="ARBA" id="ARBA00022729"/>
    </source>
</evidence>
<dbReference type="InterPro" id="IPR011009">
    <property type="entry name" value="Kinase-like_dom_sf"/>
</dbReference>
<dbReference type="GO" id="GO:0016020">
    <property type="term" value="C:membrane"/>
    <property type="evidence" value="ECO:0007669"/>
    <property type="project" value="UniProtKB-SubCell"/>
</dbReference>
<evidence type="ECO:0000256" key="3">
    <source>
        <dbReference type="ARBA" id="ARBA00022692"/>
    </source>
</evidence>
<evidence type="ECO:0000259" key="9">
    <source>
        <dbReference type="PROSITE" id="PS50011"/>
    </source>
</evidence>
<dbReference type="SUPFAM" id="SSF56112">
    <property type="entry name" value="Protein kinase-like (PK-like)"/>
    <property type="match status" value="1"/>
</dbReference>
<dbReference type="PROSITE" id="PS50011">
    <property type="entry name" value="PROTEIN_KINASE_DOM"/>
    <property type="match status" value="1"/>
</dbReference>
<evidence type="ECO:0000256" key="7">
    <source>
        <dbReference type="ARBA" id="ARBA00023136"/>
    </source>
</evidence>
<dbReference type="Pfam" id="PF13855">
    <property type="entry name" value="LRR_8"/>
    <property type="match status" value="1"/>
</dbReference>
<evidence type="ECO:0000256" key="2">
    <source>
        <dbReference type="ARBA" id="ARBA00022614"/>
    </source>
</evidence>
<dbReference type="InterPro" id="IPR032675">
    <property type="entry name" value="LRR_dom_sf"/>
</dbReference>
<keyword evidence="2" id="KW-0433">Leucine-rich repeat</keyword>
<evidence type="ECO:0000256" key="1">
    <source>
        <dbReference type="ARBA" id="ARBA00004479"/>
    </source>
</evidence>
<dbReference type="InterPro" id="IPR051716">
    <property type="entry name" value="Plant_RL_S/T_kinase"/>
</dbReference>
<dbReference type="GO" id="GO:0004672">
    <property type="term" value="F:protein kinase activity"/>
    <property type="evidence" value="ECO:0007669"/>
    <property type="project" value="InterPro"/>
</dbReference>
<dbReference type="PANTHER" id="PTHR48053">
    <property type="entry name" value="LEUCINE RICH REPEAT FAMILY PROTEIN, EXPRESSED"/>
    <property type="match status" value="1"/>
</dbReference>
<dbReference type="Proteomes" id="UP001457282">
    <property type="component" value="Unassembled WGS sequence"/>
</dbReference>
<dbReference type="InterPro" id="IPR000719">
    <property type="entry name" value="Prot_kinase_dom"/>
</dbReference>
<keyword evidence="11" id="KW-1185">Reference proteome</keyword>
<keyword evidence="4" id="KW-0732">Signal</keyword>